<feature type="transmembrane region" description="Helical" evidence="6">
    <location>
        <begin position="153"/>
        <end position="174"/>
    </location>
</feature>
<feature type="transmembrane region" description="Helical" evidence="6">
    <location>
        <begin position="360"/>
        <end position="380"/>
    </location>
</feature>
<dbReference type="EMBL" id="JACHGO010000010">
    <property type="protein sequence ID" value="MBB5144688.1"/>
    <property type="molecule type" value="Genomic_DNA"/>
</dbReference>
<gene>
    <name evidence="7" type="ORF">HNQ38_002806</name>
</gene>
<feature type="transmembrane region" description="Helical" evidence="6">
    <location>
        <begin position="180"/>
        <end position="200"/>
    </location>
</feature>
<evidence type="ECO:0000256" key="1">
    <source>
        <dbReference type="ARBA" id="ARBA00004651"/>
    </source>
</evidence>
<evidence type="ECO:0000313" key="7">
    <source>
        <dbReference type="EMBL" id="MBB5144688.1"/>
    </source>
</evidence>
<dbReference type="InterPro" id="IPR050833">
    <property type="entry name" value="Poly_Biosynth_Transport"/>
</dbReference>
<dbReference type="Proteomes" id="UP000539075">
    <property type="component" value="Unassembled WGS sequence"/>
</dbReference>
<comment type="caution">
    <text evidence="7">The sequence shown here is derived from an EMBL/GenBank/DDBJ whole genome shotgun (WGS) entry which is preliminary data.</text>
</comment>
<evidence type="ECO:0000256" key="3">
    <source>
        <dbReference type="ARBA" id="ARBA00022692"/>
    </source>
</evidence>
<comment type="subcellular location">
    <subcellularLocation>
        <location evidence="1">Cell membrane</location>
        <topology evidence="1">Multi-pass membrane protein</topology>
    </subcellularLocation>
</comment>
<feature type="transmembrane region" description="Helical" evidence="6">
    <location>
        <begin position="386"/>
        <end position="409"/>
    </location>
</feature>
<evidence type="ECO:0000256" key="4">
    <source>
        <dbReference type="ARBA" id="ARBA00022989"/>
    </source>
</evidence>
<keyword evidence="4 6" id="KW-1133">Transmembrane helix</keyword>
<feature type="transmembrane region" description="Helical" evidence="6">
    <location>
        <begin position="325"/>
        <end position="348"/>
    </location>
</feature>
<keyword evidence="5 6" id="KW-0472">Membrane</keyword>
<feature type="transmembrane region" description="Helical" evidence="6">
    <location>
        <begin position="48"/>
        <end position="71"/>
    </location>
</feature>
<keyword evidence="2" id="KW-1003">Cell membrane</keyword>
<evidence type="ECO:0000256" key="6">
    <source>
        <dbReference type="SAM" id="Phobius"/>
    </source>
</evidence>
<name>A0A7W8C4Q6_9BACT</name>
<organism evidence="7 8">
    <name type="scientific">Desulfovibrio intestinalis</name>
    <dbReference type="NCBI Taxonomy" id="58621"/>
    <lineage>
        <taxon>Bacteria</taxon>
        <taxon>Pseudomonadati</taxon>
        <taxon>Thermodesulfobacteriota</taxon>
        <taxon>Desulfovibrionia</taxon>
        <taxon>Desulfovibrionales</taxon>
        <taxon>Desulfovibrionaceae</taxon>
        <taxon>Desulfovibrio</taxon>
    </lineage>
</organism>
<feature type="transmembrane region" description="Helical" evidence="6">
    <location>
        <begin position="92"/>
        <end position="116"/>
    </location>
</feature>
<feature type="transmembrane region" description="Helical" evidence="6">
    <location>
        <begin position="293"/>
        <end position="313"/>
    </location>
</feature>
<keyword evidence="3 6" id="KW-0812">Transmembrane</keyword>
<dbReference type="Pfam" id="PF01943">
    <property type="entry name" value="Polysacc_synt"/>
    <property type="match status" value="1"/>
</dbReference>
<dbReference type="GO" id="GO:0005886">
    <property type="term" value="C:plasma membrane"/>
    <property type="evidence" value="ECO:0007669"/>
    <property type="project" value="UniProtKB-SubCell"/>
</dbReference>
<accession>A0A7W8C4Q6</accession>
<feature type="transmembrane region" description="Helical" evidence="6">
    <location>
        <begin position="12"/>
        <end position="36"/>
    </location>
</feature>
<dbReference type="RefSeq" id="WP_281377856.1">
    <property type="nucleotide sequence ID" value="NZ_JACHGO010000010.1"/>
</dbReference>
<sequence length="431" mass="46710">MLFRWKWRNRIVSAILSFGCIQAAQIFLPLLALPYLARVLKADAFGMIMYWNVIPIIVGFILDWGFLLGGVREIASHRNETDRLTKIWSNGLLAKLLLAIMAISLSCILFPIIPHAKESPGAFFWAIGAGVARGANPLWFLQGLGDGSIRKLALWDVGSSAVLLIMTFALVHVPQDGERYLALLALCKGGAYLWLIIGICRQYYQKTSIKAAFTLLWQTRIFFGGGIAGQLYGSVAHLALGGILPAKDMGFFLAADKIVRAIVSLSNPLTQTLFPEICALHGDRNTRIRIQQLALGACLLLSTCAGVGLYVLAPEVMRIALGESYVASIWVLKALSVVVPLLSLNMILGPQILVPHGKEATLTLAQVAAALTSVPCALFLADRYGLVGAISLPIIAEGCIFLIVLTQVIRTYPCIFSKCSSGSINKTSARE</sequence>
<reference evidence="7 8" key="1">
    <citation type="submission" date="2020-08" db="EMBL/GenBank/DDBJ databases">
        <title>Genomic Encyclopedia of Type Strains, Phase IV (KMG-IV): sequencing the most valuable type-strain genomes for metagenomic binning, comparative biology and taxonomic classification.</title>
        <authorList>
            <person name="Goeker M."/>
        </authorList>
    </citation>
    <scope>NUCLEOTIDE SEQUENCE [LARGE SCALE GENOMIC DNA]</scope>
    <source>
        <strain evidence="7 8">DSM 11275</strain>
    </source>
</reference>
<evidence type="ECO:0000256" key="5">
    <source>
        <dbReference type="ARBA" id="ARBA00023136"/>
    </source>
</evidence>
<dbReference type="PANTHER" id="PTHR30250:SF11">
    <property type="entry name" value="O-ANTIGEN TRANSPORTER-RELATED"/>
    <property type="match status" value="1"/>
</dbReference>
<dbReference type="AlphaFoldDB" id="A0A7W8C4Q6"/>
<dbReference type="PANTHER" id="PTHR30250">
    <property type="entry name" value="PST FAMILY PREDICTED COLANIC ACID TRANSPORTER"/>
    <property type="match status" value="1"/>
</dbReference>
<evidence type="ECO:0000313" key="8">
    <source>
        <dbReference type="Proteomes" id="UP000539075"/>
    </source>
</evidence>
<dbReference type="InterPro" id="IPR002797">
    <property type="entry name" value="Polysacc_synth"/>
</dbReference>
<protein>
    <submittedName>
        <fullName evidence="7">PST family polysaccharide transporter</fullName>
    </submittedName>
</protein>
<evidence type="ECO:0000256" key="2">
    <source>
        <dbReference type="ARBA" id="ARBA00022475"/>
    </source>
</evidence>
<proteinExistence type="predicted"/>
<feature type="transmembrane region" description="Helical" evidence="6">
    <location>
        <begin position="122"/>
        <end position="141"/>
    </location>
</feature>
<keyword evidence="8" id="KW-1185">Reference proteome</keyword>